<protein>
    <submittedName>
        <fullName evidence="1">Uncharacterized protein</fullName>
    </submittedName>
</protein>
<evidence type="ECO:0000313" key="1">
    <source>
        <dbReference type="EMBL" id="KAK6306991.1"/>
    </source>
</evidence>
<keyword evidence="2" id="KW-1185">Reference proteome</keyword>
<reference evidence="1 2" key="1">
    <citation type="submission" date="2021-04" db="EMBL/GenBank/DDBJ databases">
        <authorList>
            <person name="De Guttry C."/>
            <person name="Zahm M."/>
            <person name="Klopp C."/>
            <person name="Cabau C."/>
            <person name="Louis A."/>
            <person name="Berthelot C."/>
            <person name="Parey E."/>
            <person name="Roest Crollius H."/>
            <person name="Montfort J."/>
            <person name="Robinson-Rechavi M."/>
            <person name="Bucao C."/>
            <person name="Bouchez O."/>
            <person name="Gislard M."/>
            <person name="Lluch J."/>
            <person name="Milhes M."/>
            <person name="Lampietro C."/>
            <person name="Lopez Roques C."/>
            <person name="Donnadieu C."/>
            <person name="Braasch I."/>
            <person name="Desvignes T."/>
            <person name="Postlethwait J."/>
            <person name="Bobe J."/>
            <person name="Wedekind C."/>
            <person name="Guiguen Y."/>
        </authorList>
    </citation>
    <scope>NUCLEOTIDE SEQUENCE [LARGE SCALE GENOMIC DNA]</scope>
    <source>
        <strain evidence="1">Cs_M1</strain>
        <tissue evidence="1">Blood</tissue>
    </source>
</reference>
<accession>A0AAN8LS56</accession>
<proteinExistence type="predicted"/>
<gene>
    <name evidence="1" type="ORF">J4Q44_G00221390</name>
</gene>
<comment type="caution">
    <text evidence="1">The sequence shown here is derived from an EMBL/GenBank/DDBJ whole genome shotgun (WGS) entry which is preliminary data.</text>
</comment>
<name>A0AAN8LS56_9TELE</name>
<evidence type="ECO:0000313" key="2">
    <source>
        <dbReference type="Proteomes" id="UP001356427"/>
    </source>
</evidence>
<organism evidence="1 2">
    <name type="scientific">Coregonus suidteri</name>
    <dbReference type="NCBI Taxonomy" id="861788"/>
    <lineage>
        <taxon>Eukaryota</taxon>
        <taxon>Metazoa</taxon>
        <taxon>Chordata</taxon>
        <taxon>Craniata</taxon>
        <taxon>Vertebrata</taxon>
        <taxon>Euteleostomi</taxon>
        <taxon>Actinopterygii</taxon>
        <taxon>Neopterygii</taxon>
        <taxon>Teleostei</taxon>
        <taxon>Protacanthopterygii</taxon>
        <taxon>Salmoniformes</taxon>
        <taxon>Salmonidae</taxon>
        <taxon>Coregoninae</taxon>
        <taxon>Coregonus</taxon>
    </lineage>
</organism>
<dbReference type="Proteomes" id="UP001356427">
    <property type="component" value="Unassembled WGS sequence"/>
</dbReference>
<sequence length="152" mass="17309">MRCALMTGFTGSNRVRHATFNTVISSPQTVFEGWKCLTALFVAALSYLCYIYWDRIELASQAAWSWVTKYPASWKNSGEKVEQQRSRKRLQSPLLIKVKRLELKVTAMKRTLMKHCSHRTSPSCTSQHCSQHVLQTKGPVHTNSSSDWESAA</sequence>
<dbReference type="EMBL" id="JAGTTL010000020">
    <property type="protein sequence ID" value="KAK6306991.1"/>
    <property type="molecule type" value="Genomic_DNA"/>
</dbReference>
<dbReference type="AlphaFoldDB" id="A0AAN8LS56"/>